<dbReference type="AlphaFoldDB" id="A0A317F7S0"/>
<keyword evidence="3" id="KW-1185">Reference proteome</keyword>
<keyword evidence="1" id="KW-0472">Membrane</keyword>
<evidence type="ECO:0008006" key="4">
    <source>
        <dbReference type="Google" id="ProtNLM"/>
    </source>
</evidence>
<protein>
    <recommendedName>
        <fullName evidence="4">DUF1772 domain-containing protein</fullName>
    </recommendedName>
</protein>
<feature type="transmembrane region" description="Helical" evidence="1">
    <location>
        <begin position="47"/>
        <end position="68"/>
    </location>
</feature>
<sequence>MRTLRLASLLALVLALLAPAGHVLEIPGKLRLTAEHWLVVQQTLYPGYAVAGAVTLLGTPLLLAAFAWSVRGTAEARAAWIAAGLVLLGLLAWWLVVAPVNGWIAAATPETLPPAWTAWRTRWEAGHALVALLVATALVLLLRTALSAAQPAPPPHAPPARHRR</sequence>
<dbReference type="EMBL" id="QGNA01000009">
    <property type="protein sequence ID" value="PWS34009.1"/>
    <property type="molecule type" value="Genomic_DNA"/>
</dbReference>
<proteinExistence type="predicted"/>
<gene>
    <name evidence="2" type="ORF">DFH01_27125</name>
</gene>
<dbReference type="Proteomes" id="UP000245765">
    <property type="component" value="Unassembled WGS sequence"/>
</dbReference>
<evidence type="ECO:0000256" key="1">
    <source>
        <dbReference type="SAM" id="Phobius"/>
    </source>
</evidence>
<evidence type="ECO:0000313" key="3">
    <source>
        <dbReference type="Proteomes" id="UP000245765"/>
    </source>
</evidence>
<name>A0A317F7S0_9PROT</name>
<reference evidence="3" key="1">
    <citation type="submission" date="2018-05" db="EMBL/GenBank/DDBJ databases">
        <authorList>
            <person name="Du Z."/>
            <person name="Wang X."/>
        </authorList>
    </citation>
    <scope>NUCLEOTIDE SEQUENCE [LARGE SCALE GENOMIC DNA]</scope>
    <source>
        <strain evidence="3">CQN31</strain>
    </source>
</reference>
<feature type="transmembrane region" description="Helical" evidence="1">
    <location>
        <begin position="125"/>
        <end position="142"/>
    </location>
</feature>
<accession>A0A317F7S0</accession>
<feature type="transmembrane region" description="Helical" evidence="1">
    <location>
        <begin position="80"/>
        <end position="105"/>
    </location>
</feature>
<organism evidence="2 3">
    <name type="scientific">Falsiroseomonas bella</name>
    <dbReference type="NCBI Taxonomy" id="2184016"/>
    <lineage>
        <taxon>Bacteria</taxon>
        <taxon>Pseudomonadati</taxon>
        <taxon>Pseudomonadota</taxon>
        <taxon>Alphaproteobacteria</taxon>
        <taxon>Acetobacterales</taxon>
        <taxon>Roseomonadaceae</taxon>
        <taxon>Falsiroseomonas</taxon>
    </lineage>
</organism>
<comment type="caution">
    <text evidence="2">The sequence shown here is derived from an EMBL/GenBank/DDBJ whole genome shotgun (WGS) entry which is preliminary data.</text>
</comment>
<evidence type="ECO:0000313" key="2">
    <source>
        <dbReference type="EMBL" id="PWS34009.1"/>
    </source>
</evidence>
<dbReference type="OrthoDB" id="1453741at2"/>
<dbReference type="RefSeq" id="WP_109873670.1">
    <property type="nucleotide sequence ID" value="NZ_QGNA01000009.1"/>
</dbReference>
<keyword evidence="1" id="KW-1133">Transmembrane helix</keyword>
<keyword evidence="1" id="KW-0812">Transmembrane</keyword>